<name>A0A1Q8SPZ3_9GAMM</name>
<protein>
    <recommendedName>
        <fullName evidence="3">(S)-2-haloacid dehalogenase</fullName>
        <ecNumber evidence="3">3.8.1.2</ecNumber>
    </recommendedName>
    <alternativeName>
        <fullName evidence="3">2-haloalkanoic acid dehalogenase</fullName>
    </alternativeName>
    <alternativeName>
        <fullName evidence="3">Halocarboxylic acid halidohydrolase</fullName>
    </alternativeName>
    <alternativeName>
        <fullName evidence="3">L-2-haloacid dehalogenase</fullName>
    </alternativeName>
</protein>
<dbReference type="STRING" id="404433.BTW07_14345"/>
<dbReference type="SFLD" id="SFLDG01129">
    <property type="entry name" value="C1.5:_HAD__Beta-PGM__Phosphata"/>
    <property type="match status" value="1"/>
</dbReference>
<gene>
    <name evidence="4" type="ORF">BTW07_14345</name>
</gene>
<comment type="caution">
    <text evidence="4">The sequence shown here is derived from an EMBL/GenBank/DDBJ whole genome shotgun (WGS) entry which is preliminary data.</text>
</comment>
<dbReference type="Proteomes" id="UP000186878">
    <property type="component" value="Unassembled WGS sequence"/>
</dbReference>
<comment type="catalytic activity">
    <reaction evidence="3">
        <text>an (S)-2-haloacid + H2O = a (2R)-2-hydroxycarboxylate + a halide anion + H(+)</text>
        <dbReference type="Rhea" id="RHEA:11192"/>
        <dbReference type="ChEBI" id="CHEBI:15377"/>
        <dbReference type="ChEBI" id="CHEBI:15378"/>
        <dbReference type="ChEBI" id="CHEBI:16042"/>
        <dbReference type="ChEBI" id="CHEBI:58314"/>
        <dbReference type="ChEBI" id="CHEBI:137405"/>
        <dbReference type="EC" id="3.8.1.2"/>
    </reaction>
</comment>
<dbReference type="NCBIfam" id="TIGR01493">
    <property type="entry name" value="HAD-SF-IA-v2"/>
    <property type="match status" value="1"/>
</dbReference>
<proteinExistence type="inferred from homology"/>
<dbReference type="PRINTS" id="PR00413">
    <property type="entry name" value="HADHALOGNASE"/>
</dbReference>
<dbReference type="PANTHER" id="PTHR43316:SF3">
    <property type="entry name" value="HALOACID DEHALOGENASE, TYPE II (AFU_ORTHOLOGUE AFUA_2G07750)-RELATED"/>
    <property type="match status" value="1"/>
</dbReference>
<comment type="similarity">
    <text evidence="1 3">Belongs to the HAD-like hydrolase superfamily. S-2-haloalkanoic acid dehalogenase family.</text>
</comment>
<dbReference type="SFLD" id="SFLDS00003">
    <property type="entry name" value="Haloacid_Dehalogenase"/>
    <property type="match status" value="1"/>
</dbReference>
<dbReference type="InterPro" id="IPR006439">
    <property type="entry name" value="HAD-SF_hydro_IA"/>
</dbReference>
<dbReference type="NCBIfam" id="TIGR01428">
    <property type="entry name" value="HAD_type_II"/>
    <property type="match status" value="1"/>
</dbReference>
<evidence type="ECO:0000256" key="2">
    <source>
        <dbReference type="ARBA" id="ARBA00022801"/>
    </source>
</evidence>
<dbReference type="PANTHER" id="PTHR43316">
    <property type="entry name" value="HYDROLASE, HALOACID DELAHOGENASE-RELATED"/>
    <property type="match status" value="1"/>
</dbReference>
<dbReference type="Gene3D" id="1.10.150.240">
    <property type="entry name" value="Putative phosphatase, domain 2"/>
    <property type="match status" value="1"/>
</dbReference>
<dbReference type="InterPro" id="IPR023214">
    <property type="entry name" value="HAD_sf"/>
</dbReference>
<dbReference type="SUPFAM" id="SSF56784">
    <property type="entry name" value="HAD-like"/>
    <property type="match status" value="1"/>
</dbReference>
<dbReference type="OrthoDB" id="5865007at2"/>
<dbReference type="Pfam" id="PF00702">
    <property type="entry name" value="Hydrolase"/>
    <property type="match status" value="1"/>
</dbReference>
<dbReference type="AlphaFoldDB" id="A0A1Q8SPZ3"/>
<keyword evidence="2 3" id="KW-0378">Hydrolase</keyword>
<dbReference type="RefSeq" id="WP_075570863.1">
    <property type="nucleotide sequence ID" value="NZ_MSDO01000021.1"/>
</dbReference>
<keyword evidence="5" id="KW-1185">Reference proteome</keyword>
<dbReference type="InterPro" id="IPR023198">
    <property type="entry name" value="PGP-like_dom2"/>
</dbReference>
<reference evidence="4 5" key="1">
    <citation type="submission" date="2016-12" db="EMBL/GenBank/DDBJ databases">
        <title>Draft genome sequences of strains Salinicola socius SMB35, Salinicola sp. MH3R3-1 and Chromohalobacter sp. SMB17 from the Verkhnekamsk potash mining region of Russia.</title>
        <authorList>
            <person name="Mavrodi D.V."/>
            <person name="Olsson B.E."/>
            <person name="Korsakova E.S."/>
            <person name="Pyankova A."/>
            <person name="Mavrodi O.V."/>
            <person name="Plotnikova E.G."/>
        </authorList>
    </citation>
    <scope>NUCLEOTIDE SEQUENCE [LARGE SCALE GENOMIC DNA]</scope>
    <source>
        <strain evidence="4 5">SMB35</strain>
    </source>
</reference>
<dbReference type="GO" id="GO:0018784">
    <property type="term" value="F:(S)-2-haloacid dehalogenase activity"/>
    <property type="evidence" value="ECO:0007669"/>
    <property type="project" value="UniProtKB-UniRule"/>
</dbReference>
<dbReference type="EC" id="3.8.1.2" evidence="3"/>
<dbReference type="EMBL" id="MSDO01000021">
    <property type="protein sequence ID" value="OLO03518.1"/>
    <property type="molecule type" value="Genomic_DNA"/>
</dbReference>
<evidence type="ECO:0000256" key="3">
    <source>
        <dbReference type="RuleBase" id="RU368077"/>
    </source>
</evidence>
<dbReference type="CDD" id="cd02588">
    <property type="entry name" value="HAD_L2-DEX"/>
    <property type="match status" value="1"/>
</dbReference>
<dbReference type="InterPro" id="IPR006328">
    <property type="entry name" value="2-HAD"/>
</dbReference>
<dbReference type="Gene3D" id="3.40.50.1000">
    <property type="entry name" value="HAD superfamily/HAD-like"/>
    <property type="match status" value="1"/>
</dbReference>
<accession>A0A1Q8SPZ3</accession>
<sequence length="234" mass="26629">MQTPVLAFDVYGTLVDTQGVVAPLASRIGDDAVAFAERWRDKQFEFAFRRGLMGAYVDFFQCQREALDLVDQERGSRFTEEFKQGLMVVYRRLPAFKEVPAALERLRGLGVRCVAFSNGSRQSLESLFDHAGLTAMFDDIISVEEVRRYKPDAVVYAHLRQRTHSRPDNTWLVSSNPFDVIGARHAGLRAAWIQRNPNTPFEPWGDAPDMMAPDLEALSDQFQVVLEREGKRRS</sequence>
<dbReference type="InterPro" id="IPR051540">
    <property type="entry name" value="S-2-haloacid_dehalogenase"/>
</dbReference>
<evidence type="ECO:0000256" key="1">
    <source>
        <dbReference type="ARBA" id="ARBA00008106"/>
    </source>
</evidence>
<dbReference type="InterPro" id="IPR036412">
    <property type="entry name" value="HAD-like_sf"/>
</dbReference>
<evidence type="ECO:0000313" key="4">
    <source>
        <dbReference type="EMBL" id="OLO03518.1"/>
    </source>
</evidence>
<comment type="function">
    <text evidence="3">Catalyzes the hydrolytic dehalogenation of small (S)-2-haloalkanoic acids to yield the corresponding (R)-2-hydroxyalkanoic acids.</text>
</comment>
<organism evidence="4 5">
    <name type="scientific">Salinicola socius</name>
    <dbReference type="NCBI Taxonomy" id="404433"/>
    <lineage>
        <taxon>Bacteria</taxon>
        <taxon>Pseudomonadati</taxon>
        <taxon>Pseudomonadota</taxon>
        <taxon>Gammaproteobacteria</taxon>
        <taxon>Oceanospirillales</taxon>
        <taxon>Halomonadaceae</taxon>
        <taxon>Salinicola</taxon>
    </lineage>
</organism>
<evidence type="ECO:0000313" key="5">
    <source>
        <dbReference type="Proteomes" id="UP000186878"/>
    </source>
</evidence>